<dbReference type="PANTHER" id="PTHR31793:SF37">
    <property type="entry name" value="ACYL-COA THIOESTER HYDROLASE YBGC"/>
    <property type="match status" value="1"/>
</dbReference>
<protein>
    <submittedName>
        <fullName evidence="3">Thioesterase superfamily protein</fullName>
    </submittedName>
</protein>
<dbReference type="PIRSF" id="PIRSF003230">
    <property type="entry name" value="YbgC"/>
    <property type="match status" value="1"/>
</dbReference>
<dbReference type="Gene3D" id="3.10.129.10">
    <property type="entry name" value="Hotdog Thioesterase"/>
    <property type="match status" value="1"/>
</dbReference>
<dbReference type="HOGENOM" id="CLU_101141_7_1_4"/>
<dbReference type="PANTHER" id="PTHR31793">
    <property type="entry name" value="4-HYDROXYBENZOYL-COA THIOESTERASE FAMILY MEMBER"/>
    <property type="match status" value="1"/>
</dbReference>
<dbReference type="OrthoDB" id="9808429at2"/>
<dbReference type="GO" id="GO:0047617">
    <property type="term" value="F:fatty acyl-CoA hydrolase activity"/>
    <property type="evidence" value="ECO:0007669"/>
    <property type="project" value="TreeGrafter"/>
</dbReference>
<evidence type="ECO:0000313" key="4">
    <source>
        <dbReference type="Proteomes" id="UP000000374"/>
    </source>
</evidence>
<reference evidence="4" key="1">
    <citation type="submission" date="2006-12" db="EMBL/GenBank/DDBJ databases">
        <title>Complete sequence of chromosome 1 of Verminephrobacter eiseniae EF01-2.</title>
        <authorList>
            <person name="Copeland A."/>
            <person name="Lucas S."/>
            <person name="Lapidus A."/>
            <person name="Barry K."/>
            <person name="Detter J.C."/>
            <person name="Glavina del Rio T."/>
            <person name="Dalin E."/>
            <person name="Tice H."/>
            <person name="Pitluck S."/>
            <person name="Chertkov O."/>
            <person name="Brettin T."/>
            <person name="Bruce D."/>
            <person name="Han C."/>
            <person name="Tapia R."/>
            <person name="Gilna P."/>
            <person name="Schmutz J."/>
            <person name="Larimer F."/>
            <person name="Land M."/>
            <person name="Hauser L."/>
            <person name="Kyrpides N."/>
            <person name="Kim E."/>
            <person name="Stahl D."/>
            <person name="Richardson P."/>
        </authorList>
    </citation>
    <scope>NUCLEOTIDE SEQUENCE [LARGE SCALE GENOMIC DNA]</scope>
    <source>
        <strain evidence="4">EF01-2</strain>
    </source>
</reference>
<dbReference type="EMBL" id="CP000542">
    <property type="protein sequence ID" value="ABM58278.1"/>
    <property type="molecule type" value="Genomic_DNA"/>
</dbReference>
<dbReference type="Pfam" id="PF13279">
    <property type="entry name" value="4HBT_2"/>
    <property type="match status" value="1"/>
</dbReference>
<evidence type="ECO:0000256" key="2">
    <source>
        <dbReference type="ARBA" id="ARBA00022801"/>
    </source>
</evidence>
<gene>
    <name evidence="3" type="ordered locus">Veis_2533</name>
</gene>
<dbReference type="KEGG" id="vei:Veis_2533"/>
<dbReference type="Proteomes" id="UP000000374">
    <property type="component" value="Chromosome"/>
</dbReference>
<sequence>MIQRSTTNWLVSYADTDAGGVVYHGRYIEQAERSRQQLLLDAELSFSALEREYDCLLVVHAIDASYEHPAFLGQKLHVSCAIRQLREAYSVWETRIEHGQVHLCSVAAKMVCLAAHGKNLRTMPDELFQRLSKHPFLPL</sequence>
<dbReference type="InterPro" id="IPR029069">
    <property type="entry name" value="HotDog_dom_sf"/>
</dbReference>
<dbReference type="STRING" id="391735.Veis_2533"/>
<dbReference type="InterPro" id="IPR006684">
    <property type="entry name" value="YbgC/YbaW"/>
</dbReference>
<organism evidence="3 4">
    <name type="scientific">Verminephrobacter eiseniae (strain EF01-2)</name>
    <dbReference type="NCBI Taxonomy" id="391735"/>
    <lineage>
        <taxon>Bacteria</taxon>
        <taxon>Pseudomonadati</taxon>
        <taxon>Pseudomonadota</taxon>
        <taxon>Betaproteobacteria</taxon>
        <taxon>Burkholderiales</taxon>
        <taxon>Comamonadaceae</taxon>
        <taxon>Verminephrobacter</taxon>
    </lineage>
</organism>
<keyword evidence="2" id="KW-0378">Hydrolase</keyword>
<dbReference type="AlphaFoldDB" id="A1WKX1"/>
<comment type="similarity">
    <text evidence="1">Belongs to the 4-hydroxybenzoyl-CoA thioesterase family.</text>
</comment>
<dbReference type="InterPro" id="IPR050563">
    <property type="entry name" value="4-hydroxybenzoyl-CoA_TE"/>
</dbReference>
<accession>A1WKX1</accession>
<dbReference type="CDD" id="cd00586">
    <property type="entry name" value="4HBT"/>
    <property type="match status" value="1"/>
</dbReference>
<evidence type="ECO:0000313" key="3">
    <source>
        <dbReference type="EMBL" id="ABM58278.1"/>
    </source>
</evidence>
<name>A1WKX1_VEREI</name>
<proteinExistence type="inferred from homology"/>
<dbReference type="SUPFAM" id="SSF54637">
    <property type="entry name" value="Thioesterase/thiol ester dehydrase-isomerase"/>
    <property type="match status" value="1"/>
</dbReference>
<keyword evidence="4" id="KW-1185">Reference proteome</keyword>
<evidence type="ECO:0000256" key="1">
    <source>
        <dbReference type="ARBA" id="ARBA00005953"/>
    </source>
</evidence>
<dbReference type="eggNOG" id="COG0824">
    <property type="taxonomic scope" value="Bacteria"/>
</dbReference>